<dbReference type="GO" id="GO:0009116">
    <property type="term" value="P:nucleoside metabolic process"/>
    <property type="evidence" value="ECO:0007669"/>
    <property type="project" value="InterPro"/>
</dbReference>
<dbReference type="PROSITE" id="PS50297">
    <property type="entry name" value="ANK_REP_REGION"/>
    <property type="match status" value="3"/>
</dbReference>
<dbReference type="InterPro" id="IPR027417">
    <property type="entry name" value="P-loop_NTPase"/>
</dbReference>
<evidence type="ECO:0000313" key="5">
    <source>
        <dbReference type="EMBL" id="KAK0730870.1"/>
    </source>
</evidence>
<dbReference type="Proteomes" id="UP001172102">
    <property type="component" value="Unassembled WGS sequence"/>
</dbReference>
<accession>A0AA40BAX7</accession>
<dbReference type="InterPro" id="IPR035994">
    <property type="entry name" value="Nucleoside_phosphorylase_sf"/>
</dbReference>
<comment type="caution">
    <text evidence="5">The sequence shown here is derived from an EMBL/GenBank/DDBJ whole genome shotgun (WGS) entry which is preliminary data.</text>
</comment>
<keyword evidence="1" id="KW-0677">Repeat</keyword>
<dbReference type="PANTHER" id="PTHR10039">
    <property type="entry name" value="AMELOGENIN"/>
    <property type="match status" value="1"/>
</dbReference>
<feature type="domain" description="Nephrocystin 3-like N-terminal" evidence="4">
    <location>
        <begin position="292"/>
        <end position="455"/>
    </location>
</feature>
<dbReference type="Gene3D" id="3.40.50.1580">
    <property type="entry name" value="Nucleoside phosphorylase domain"/>
    <property type="match status" value="1"/>
</dbReference>
<evidence type="ECO:0000259" key="4">
    <source>
        <dbReference type="Pfam" id="PF24883"/>
    </source>
</evidence>
<dbReference type="SUPFAM" id="SSF48403">
    <property type="entry name" value="Ankyrin repeat"/>
    <property type="match status" value="1"/>
</dbReference>
<dbReference type="AlphaFoldDB" id="A0AA40BAX7"/>
<dbReference type="PROSITE" id="PS50088">
    <property type="entry name" value="ANK_REPEAT"/>
    <property type="match status" value="4"/>
</dbReference>
<feature type="repeat" description="ANK" evidence="2">
    <location>
        <begin position="875"/>
        <end position="907"/>
    </location>
</feature>
<dbReference type="InterPro" id="IPR002110">
    <property type="entry name" value="Ankyrin_rpt"/>
</dbReference>
<protein>
    <recommendedName>
        <fullName evidence="7">Ankyrin repeat protein</fullName>
    </recommendedName>
</protein>
<keyword evidence="2" id="KW-0040">ANK repeat</keyword>
<dbReference type="SMART" id="SM00248">
    <property type="entry name" value="ANK"/>
    <property type="match status" value="4"/>
</dbReference>
<dbReference type="Gene3D" id="3.40.50.300">
    <property type="entry name" value="P-loop containing nucleotide triphosphate hydrolases"/>
    <property type="match status" value="1"/>
</dbReference>
<evidence type="ECO:0000256" key="2">
    <source>
        <dbReference type="PROSITE-ProRule" id="PRU00023"/>
    </source>
</evidence>
<dbReference type="PANTHER" id="PTHR10039:SF15">
    <property type="entry name" value="NACHT DOMAIN-CONTAINING PROTEIN"/>
    <property type="match status" value="1"/>
</dbReference>
<feature type="domain" description="GPI inositol-deacylase winged helix" evidence="3">
    <location>
        <begin position="593"/>
        <end position="671"/>
    </location>
</feature>
<dbReference type="Pfam" id="PF22939">
    <property type="entry name" value="WHD_GPIID"/>
    <property type="match status" value="1"/>
</dbReference>
<gene>
    <name evidence="5" type="ORF">B0H67DRAFT_563153</name>
</gene>
<feature type="repeat" description="ANK" evidence="2">
    <location>
        <begin position="842"/>
        <end position="874"/>
    </location>
</feature>
<dbReference type="GO" id="GO:0003824">
    <property type="term" value="F:catalytic activity"/>
    <property type="evidence" value="ECO:0007669"/>
    <property type="project" value="InterPro"/>
</dbReference>
<proteinExistence type="predicted"/>
<dbReference type="Pfam" id="PF12796">
    <property type="entry name" value="Ank_2"/>
    <property type="match status" value="2"/>
</dbReference>
<name>A0AA40BAX7_9PEZI</name>
<dbReference type="EMBL" id="JAUKUA010000001">
    <property type="protein sequence ID" value="KAK0730870.1"/>
    <property type="molecule type" value="Genomic_DNA"/>
</dbReference>
<dbReference type="Pfam" id="PF24883">
    <property type="entry name" value="NPHP3_N"/>
    <property type="match status" value="1"/>
</dbReference>
<evidence type="ECO:0008006" key="7">
    <source>
        <dbReference type="Google" id="ProtNLM"/>
    </source>
</evidence>
<evidence type="ECO:0000256" key="1">
    <source>
        <dbReference type="ARBA" id="ARBA00022737"/>
    </source>
</evidence>
<dbReference type="SUPFAM" id="SSF53167">
    <property type="entry name" value="Purine and uridine phosphorylases"/>
    <property type="match status" value="1"/>
</dbReference>
<dbReference type="InterPro" id="IPR056884">
    <property type="entry name" value="NPHP3-like_N"/>
</dbReference>
<dbReference type="Gene3D" id="1.25.40.20">
    <property type="entry name" value="Ankyrin repeat-containing domain"/>
    <property type="match status" value="2"/>
</dbReference>
<feature type="repeat" description="ANK" evidence="2">
    <location>
        <begin position="809"/>
        <end position="841"/>
    </location>
</feature>
<dbReference type="InterPro" id="IPR054471">
    <property type="entry name" value="GPIID_WHD"/>
</dbReference>
<sequence length="912" mass="102388">MVGIGGGAPSSKHDIRLGDIVVSSPQDGVGGVLQYDFGETTQNQSFRARGFLNQPPALLRAAVSDLSAEYEIHGHQLEKLIDQALQSYPRLRKKYSRPRSSSDKLYRSSITHPLNKDESCTVCSDDPSKWVLRPERTEEQDNPAIHYGLIASANQLMKDALVRDRLAAEKDVLCFEMEAAGLINHFPCLVIRGICDYSDTHKNKEWQGYGAMAAAAYAKDLLSRIPPNKIEAEKRIAETMADVLGIVSKTEENTREMQITFGRREDLEILEWLTPVNYGPDQSEYFNRRQPGTGQWLLSSEKFDAWVNSKKQTLFCPGIPGSGKTFLTSIVVDKLTTDFGDDSSVGIAYVYCNFRPKHEQKAEDLLASVLKQLAQQKPLLPESVKSLHDKHKGKQTRPSSDEISIALQSVASVYSRVFVVIDALDESPKDYRSRFMSQVFSLQGKYGANIFATSRFIPDITTMFDQSMSMEIRASDDDIRRYLEGHIEKAVPSFVMRDEELRERIITKISSAVSGVYVSILIRRLEDVSSLTFSRFLLAYIYLNFLHDKPAAKAIKSALEQFQSKSPGMTEDQNLELLASAYDQTMERIHRQGPGWQKLATKVLAWITCAKRPLTGLELQHALGVETGRLELDRDNLPQIEDMVSVCAGLVTVDEESRMIRLVHYTTQEYFERTQGKWFSTAEDDITAVCVTYLSFNTFGSGICQTDAGFEERVQSNPLYDYAARNWGHHARKSSDVSQDVINFLLCQAKVEASSQALMAVKRWSGSLVYLQRVPNQFTSLHLTALFGVYEAVRFLLQDCGNVNLYDSYRRTPLSLAAASGHEVVVKLLLEKGAETEAKGDYGRTPLSWAAEEGHEAVVKLLLEKGADTEAKDDRHRTPLSRAAEEGHEAVVKLLLEKGSDNGVPRKRPRRW</sequence>
<feature type="repeat" description="ANK" evidence="2">
    <location>
        <begin position="776"/>
        <end position="808"/>
    </location>
</feature>
<reference evidence="5" key="1">
    <citation type="submission" date="2023-06" db="EMBL/GenBank/DDBJ databases">
        <title>Genome-scale phylogeny and comparative genomics of the fungal order Sordariales.</title>
        <authorList>
            <consortium name="Lawrence Berkeley National Laboratory"/>
            <person name="Hensen N."/>
            <person name="Bonometti L."/>
            <person name="Westerberg I."/>
            <person name="Brannstrom I.O."/>
            <person name="Guillou S."/>
            <person name="Cros-Aarteil S."/>
            <person name="Calhoun S."/>
            <person name="Haridas S."/>
            <person name="Kuo A."/>
            <person name="Mondo S."/>
            <person name="Pangilinan J."/>
            <person name="Riley R."/>
            <person name="Labutti K."/>
            <person name="Andreopoulos B."/>
            <person name="Lipzen A."/>
            <person name="Chen C."/>
            <person name="Yanf M."/>
            <person name="Daum C."/>
            <person name="Ng V."/>
            <person name="Clum A."/>
            <person name="Steindorff A."/>
            <person name="Ohm R."/>
            <person name="Martin F."/>
            <person name="Silar P."/>
            <person name="Natvig D."/>
            <person name="Lalanne C."/>
            <person name="Gautier V."/>
            <person name="Ament-Velasquez S.L."/>
            <person name="Kruys A."/>
            <person name="Hutchinson M.I."/>
            <person name="Powell A.J."/>
            <person name="Barry K."/>
            <person name="Miller A.N."/>
            <person name="Grigoriev I.V."/>
            <person name="Debuchy R."/>
            <person name="Gladieux P."/>
            <person name="Thoren M.H."/>
            <person name="Johannesson H."/>
        </authorList>
    </citation>
    <scope>NUCLEOTIDE SEQUENCE</scope>
    <source>
        <strain evidence="5">SMH4607-1</strain>
    </source>
</reference>
<evidence type="ECO:0000259" key="3">
    <source>
        <dbReference type="Pfam" id="PF22939"/>
    </source>
</evidence>
<organism evidence="5 6">
    <name type="scientific">Lasiosphaeris hirsuta</name>
    <dbReference type="NCBI Taxonomy" id="260670"/>
    <lineage>
        <taxon>Eukaryota</taxon>
        <taxon>Fungi</taxon>
        <taxon>Dikarya</taxon>
        <taxon>Ascomycota</taxon>
        <taxon>Pezizomycotina</taxon>
        <taxon>Sordariomycetes</taxon>
        <taxon>Sordariomycetidae</taxon>
        <taxon>Sordariales</taxon>
        <taxon>Lasiosphaeriaceae</taxon>
        <taxon>Lasiosphaeris</taxon>
    </lineage>
</organism>
<dbReference type="PRINTS" id="PR01415">
    <property type="entry name" value="ANKYRIN"/>
</dbReference>
<keyword evidence="6" id="KW-1185">Reference proteome</keyword>
<evidence type="ECO:0000313" key="6">
    <source>
        <dbReference type="Proteomes" id="UP001172102"/>
    </source>
</evidence>
<dbReference type="InterPro" id="IPR036770">
    <property type="entry name" value="Ankyrin_rpt-contain_sf"/>
</dbReference>